<evidence type="ECO:0000313" key="9">
    <source>
        <dbReference type="Proteomes" id="UP000075615"/>
    </source>
</evidence>
<dbReference type="GO" id="GO:0016779">
    <property type="term" value="F:nucleotidyltransferase activity"/>
    <property type="evidence" value="ECO:0007669"/>
    <property type="project" value="UniProtKB-UniRule"/>
</dbReference>
<keyword evidence="5 6" id="KW-0238">DNA-binding</keyword>
<keyword evidence="4 6" id="KW-0548">Nucleotidyltransferase</keyword>
<evidence type="ECO:0000256" key="2">
    <source>
        <dbReference type="ARBA" id="ARBA00022676"/>
    </source>
</evidence>
<reference evidence="8 9" key="1">
    <citation type="submission" date="2016-01" db="EMBL/GenBank/DDBJ databases">
        <title>Genome sequencing of Roseivirga echinicomitans KMM 6058.</title>
        <authorList>
            <person name="Selvaratnam C."/>
            <person name="Thevarajoo S."/>
            <person name="Goh K.M."/>
            <person name="Ee R."/>
            <person name="Chan K.-G."/>
            <person name="Chong C.S."/>
        </authorList>
    </citation>
    <scope>NUCLEOTIDE SEQUENCE [LARGE SCALE GENOMIC DNA]</scope>
    <source>
        <strain evidence="8 9">KMM 6058</strain>
    </source>
</reference>
<feature type="binding site" evidence="6">
    <location>
        <begin position="13"/>
        <end position="15"/>
    </location>
    <ligand>
        <name>NAD(+)</name>
        <dbReference type="ChEBI" id="CHEBI:57540"/>
    </ligand>
</feature>
<dbReference type="PROSITE" id="PS52018">
    <property type="entry name" value="DART"/>
    <property type="match status" value="1"/>
</dbReference>
<dbReference type="Pfam" id="PF14487">
    <property type="entry name" value="DarT"/>
    <property type="match status" value="1"/>
</dbReference>
<organism evidence="8 9">
    <name type="scientific">Roseivirga echinicomitans</name>
    <dbReference type="NCBI Taxonomy" id="296218"/>
    <lineage>
        <taxon>Bacteria</taxon>
        <taxon>Pseudomonadati</taxon>
        <taxon>Bacteroidota</taxon>
        <taxon>Cytophagia</taxon>
        <taxon>Cytophagales</taxon>
        <taxon>Roseivirgaceae</taxon>
        <taxon>Roseivirga</taxon>
    </lineage>
</organism>
<evidence type="ECO:0000256" key="3">
    <source>
        <dbReference type="ARBA" id="ARBA00022679"/>
    </source>
</evidence>
<sequence length="193" mass="22359">MAINPKEGKLLYHLTALDNLPSIIENGLKPRAQLKKFTDVADPEIIVHRSDFNLNSSVPFHFYAPTPFSGSVQKAWPKEQFVYLTIERKLALKNNFGVIPRHPLSFKSDPLPYNKGIDTIDWELMGKRDYLDHDCKEVCMAECLTHEPILFEFIRFIYVKNEPDRILVNDFMKKATKTHSGFSIFINPNMFVK</sequence>
<dbReference type="AlphaFoldDB" id="A0A150XYF3"/>
<dbReference type="GO" id="GO:0016757">
    <property type="term" value="F:glycosyltransferase activity"/>
    <property type="evidence" value="ECO:0007669"/>
    <property type="project" value="UniProtKB-UniRule"/>
</dbReference>
<name>A0A150XYF3_9BACT</name>
<dbReference type="OrthoDB" id="9813972at2"/>
<dbReference type="RefSeq" id="WP_068410965.1">
    <property type="nucleotide sequence ID" value="NZ_LRDB01000001.1"/>
</dbReference>
<feature type="active site" description="Proton acceptor" evidence="6">
    <location>
        <position position="49"/>
    </location>
</feature>
<evidence type="ECO:0000256" key="6">
    <source>
        <dbReference type="PROSITE-ProRule" id="PRU01362"/>
    </source>
</evidence>
<dbReference type="InterPro" id="IPR029494">
    <property type="entry name" value="DarT"/>
</dbReference>
<keyword evidence="2 6" id="KW-0328">Glycosyltransferase</keyword>
<comment type="catalytic activity">
    <reaction evidence="6">
        <text>a thymidine in DNA + NAD(+) = an N-(ADP-alpha-D-ribosyl)-thymidine in DNA + nicotinamide + H(+)</text>
        <dbReference type="Rhea" id="RHEA:71651"/>
        <dbReference type="Rhea" id="RHEA-COMP:13556"/>
        <dbReference type="Rhea" id="RHEA-COMP:18051"/>
        <dbReference type="ChEBI" id="CHEBI:15378"/>
        <dbReference type="ChEBI" id="CHEBI:17154"/>
        <dbReference type="ChEBI" id="CHEBI:57540"/>
        <dbReference type="ChEBI" id="CHEBI:137386"/>
        <dbReference type="ChEBI" id="CHEBI:191199"/>
    </reaction>
</comment>
<evidence type="ECO:0000313" key="8">
    <source>
        <dbReference type="EMBL" id="KYG83692.1"/>
    </source>
</evidence>
<keyword evidence="1 6" id="KW-1277">Toxin-antitoxin system</keyword>
<dbReference type="GO" id="GO:0003677">
    <property type="term" value="F:DNA binding"/>
    <property type="evidence" value="ECO:0007669"/>
    <property type="project" value="UniProtKB-UniRule"/>
</dbReference>
<feature type="binding site" evidence="6">
    <location>
        <position position="49"/>
    </location>
    <ligand>
        <name>NAD(+)</name>
        <dbReference type="ChEBI" id="CHEBI:57540"/>
    </ligand>
</feature>
<comment type="similarity">
    <text evidence="6">Belongs to the DarT ADP-ribosyltransferase family.</text>
</comment>
<feature type="active site" evidence="6">
    <location>
        <position position="142"/>
    </location>
</feature>
<keyword evidence="9" id="KW-1185">Reference proteome</keyword>
<comment type="caution">
    <text evidence="8">The sequence shown here is derived from an EMBL/GenBank/DDBJ whole genome shotgun (WGS) entry which is preliminary data.</text>
</comment>
<dbReference type="EMBL" id="LRDB01000001">
    <property type="protein sequence ID" value="KYG83692.1"/>
    <property type="molecule type" value="Genomic_DNA"/>
</dbReference>
<accession>A0A150XYF3</accession>
<evidence type="ECO:0000256" key="1">
    <source>
        <dbReference type="ARBA" id="ARBA00022649"/>
    </source>
</evidence>
<dbReference type="Proteomes" id="UP000075615">
    <property type="component" value="Unassembled WGS sequence"/>
</dbReference>
<dbReference type="STRING" id="296218.AWN68_02480"/>
<proteinExistence type="inferred from homology"/>
<evidence type="ECO:0000256" key="5">
    <source>
        <dbReference type="ARBA" id="ARBA00023125"/>
    </source>
</evidence>
<comment type="caution">
    <text evidence="6">Lacks conserved residue(s) required for the propagation of feature annotation.</text>
</comment>
<evidence type="ECO:0000256" key="4">
    <source>
        <dbReference type="ARBA" id="ARBA00022695"/>
    </source>
</evidence>
<protein>
    <recommendedName>
        <fullName evidence="7">DarT domain-containing protein</fullName>
    </recommendedName>
</protein>
<feature type="domain" description="DarT" evidence="7">
    <location>
        <begin position="9"/>
        <end position="192"/>
    </location>
</feature>
<keyword evidence="3 6" id="KW-0808">Transferase</keyword>
<evidence type="ECO:0000259" key="7">
    <source>
        <dbReference type="PROSITE" id="PS52018"/>
    </source>
</evidence>
<gene>
    <name evidence="8" type="ORF">AWN68_02480</name>
</gene>